<organism evidence="2 3">
    <name type="scientific">Monosiga brevicollis</name>
    <name type="common">Choanoflagellate</name>
    <dbReference type="NCBI Taxonomy" id="81824"/>
    <lineage>
        <taxon>Eukaryota</taxon>
        <taxon>Choanoflagellata</taxon>
        <taxon>Craspedida</taxon>
        <taxon>Salpingoecidae</taxon>
        <taxon>Monosiga</taxon>
    </lineage>
</organism>
<dbReference type="KEGG" id="mbr:MONBRDRAFT_4731"/>
<dbReference type="GeneID" id="5887579"/>
<dbReference type="EMBL" id="CH991543">
    <property type="protein sequence ID" value="EDQ92292.1"/>
    <property type="molecule type" value="Genomic_DNA"/>
</dbReference>
<feature type="compositionally biased region" description="Basic and acidic residues" evidence="1">
    <location>
        <begin position="50"/>
        <end position="62"/>
    </location>
</feature>
<dbReference type="OMA" id="EPFATKT"/>
<name>A9UNR9_MONBE</name>
<feature type="compositionally biased region" description="Polar residues" evidence="1">
    <location>
        <begin position="63"/>
        <end position="87"/>
    </location>
</feature>
<proteinExistence type="predicted"/>
<feature type="region of interest" description="Disordered" evidence="1">
    <location>
        <begin position="1"/>
        <end position="282"/>
    </location>
</feature>
<feature type="compositionally biased region" description="Basic and acidic residues" evidence="1">
    <location>
        <begin position="252"/>
        <end position="264"/>
    </location>
</feature>
<dbReference type="InParanoid" id="A9UNR9"/>
<sequence length="399" mass="44499">MQTKVVLEDDEIRPWHEVPTFRPELPEDPKRKSASGSGYGKVLPVVTPKTPERPSFKPEVKRTQSAQKMLQRTASSGYGRVTAQSPRPKSAPETPSFRPRLSKTSRLRSEVKSSGYGKVLPPRKESIGTPEPKSPYLPRYTLLMDRPEPKAAEPDERESAFVLDGVASSTQNRLYTPVEKPKLSAKQRELLDKAPSSAYGINSPPVTPRREPAPAPRSFKLDRSSVLDEPLEPFATKTPLADKVRSSNYRNYRPEVKPRQERPASESQWALASKGAWSDQVEPVPRSHLNDQVQSHGYGSVSPAKGPRYEVAAKPLWLPNNKAHKMTPPAPIPRSRLNDQVQSHYGKTYDPSALYAFNGDEEFDDEIAHGSRRINGASHNASYENGTGVDEEEDDIEAY</sequence>
<evidence type="ECO:0000256" key="1">
    <source>
        <dbReference type="SAM" id="MobiDB-lite"/>
    </source>
</evidence>
<dbReference type="Proteomes" id="UP000001357">
    <property type="component" value="Unassembled WGS sequence"/>
</dbReference>
<evidence type="ECO:0000313" key="2">
    <source>
        <dbReference type="EMBL" id="EDQ92292.1"/>
    </source>
</evidence>
<gene>
    <name evidence="2" type="ORF">MONBRDRAFT_4731</name>
</gene>
<keyword evidence="3" id="KW-1185">Reference proteome</keyword>
<dbReference type="AlphaFoldDB" id="A9UNR9"/>
<feature type="compositionally biased region" description="Basic and acidic residues" evidence="1">
    <location>
        <begin position="179"/>
        <end position="192"/>
    </location>
</feature>
<protein>
    <submittedName>
        <fullName evidence="2">Uncharacterized protein</fullName>
    </submittedName>
</protein>
<dbReference type="RefSeq" id="XP_001742054.1">
    <property type="nucleotide sequence ID" value="XM_001742002.1"/>
</dbReference>
<accession>A9UNR9</accession>
<feature type="compositionally biased region" description="Acidic residues" evidence="1">
    <location>
        <begin position="389"/>
        <end position="399"/>
    </location>
</feature>
<feature type="compositionally biased region" description="Basic and acidic residues" evidence="1">
    <location>
        <begin position="145"/>
        <end position="159"/>
    </location>
</feature>
<reference evidence="2 3" key="1">
    <citation type="journal article" date="2008" name="Nature">
        <title>The genome of the choanoflagellate Monosiga brevicollis and the origin of metazoans.</title>
        <authorList>
            <consortium name="JGI Sequencing"/>
            <person name="King N."/>
            <person name="Westbrook M.J."/>
            <person name="Young S.L."/>
            <person name="Kuo A."/>
            <person name="Abedin M."/>
            <person name="Chapman J."/>
            <person name="Fairclough S."/>
            <person name="Hellsten U."/>
            <person name="Isogai Y."/>
            <person name="Letunic I."/>
            <person name="Marr M."/>
            <person name="Pincus D."/>
            <person name="Putnam N."/>
            <person name="Rokas A."/>
            <person name="Wright K.J."/>
            <person name="Zuzow R."/>
            <person name="Dirks W."/>
            <person name="Good M."/>
            <person name="Goodstein D."/>
            <person name="Lemons D."/>
            <person name="Li W."/>
            <person name="Lyons J.B."/>
            <person name="Morris A."/>
            <person name="Nichols S."/>
            <person name="Richter D.J."/>
            <person name="Salamov A."/>
            <person name="Bork P."/>
            <person name="Lim W.A."/>
            <person name="Manning G."/>
            <person name="Miller W.T."/>
            <person name="McGinnis W."/>
            <person name="Shapiro H."/>
            <person name="Tjian R."/>
            <person name="Grigoriev I.V."/>
            <person name="Rokhsar D."/>
        </authorList>
    </citation>
    <scope>NUCLEOTIDE SEQUENCE [LARGE SCALE GENOMIC DNA]</scope>
    <source>
        <strain evidence="3">MX1 / ATCC 50154</strain>
    </source>
</reference>
<feature type="region of interest" description="Disordered" evidence="1">
    <location>
        <begin position="368"/>
        <end position="399"/>
    </location>
</feature>
<evidence type="ECO:0000313" key="3">
    <source>
        <dbReference type="Proteomes" id="UP000001357"/>
    </source>
</evidence>